<keyword evidence="1" id="KW-0808">Transferase</keyword>
<feature type="region of interest" description="Disordered" evidence="3">
    <location>
        <begin position="362"/>
        <end position="434"/>
    </location>
</feature>
<feature type="compositionally biased region" description="Low complexity" evidence="3">
    <location>
        <begin position="11"/>
        <end position="20"/>
    </location>
</feature>
<name>A0A1Q9D4X7_SYMMI</name>
<evidence type="ECO:0000313" key="5">
    <source>
        <dbReference type="EMBL" id="OLP90239.1"/>
    </source>
</evidence>
<evidence type="ECO:0000256" key="3">
    <source>
        <dbReference type="SAM" id="MobiDB-lite"/>
    </source>
</evidence>
<protein>
    <recommendedName>
        <fullName evidence="4">Phospholipid/glycerol acyltransferase domain-containing protein</fullName>
    </recommendedName>
</protein>
<dbReference type="GO" id="GO:0005783">
    <property type="term" value="C:endoplasmic reticulum"/>
    <property type="evidence" value="ECO:0007669"/>
    <property type="project" value="TreeGrafter"/>
</dbReference>
<dbReference type="Pfam" id="PF03372">
    <property type="entry name" value="Exo_endo_phos"/>
    <property type="match status" value="1"/>
</dbReference>
<dbReference type="PANTHER" id="PTHR10434">
    <property type="entry name" value="1-ACYL-SN-GLYCEROL-3-PHOSPHATE ACYLTRANSFERASE"/>
    <property type="match status" value="1"/>
</dbReference>
<reference evidence="5 6" key="1">
    <citation type="submission" date="2016-02" db="EMBL/GenBank/DDBJ databases">
        <title>Genome analysis of coral dinoflagellate symbionts highlights evolutionary adaptations to a symbiotic lifestyle.</title>
        <authorList>
            <person name="Aranda M."/>
            <person name="Li Y."/>
            <person name="Liew Y.J."/>
            <person name="Baumgarten S."/>
            <person name="Simakov O."/>
            <person name="Wilson M."/>
            <person name="Piel J."/>
            <person name="Ashoor H."/>
            <person name="Bougouffa S."/>
            <person name="Bajic V.B."/>
            <person name="Ryu T."/>
            <person name="Ravasi T."/>
            <person name="Bayer T."/>
            <person name="Micklem G."/>
            <person name="Kim H."/>
            <person name="Bhak J."/>
            <person name="Lajeunesse T.C."/>
            <person name="Voolstra C.R."/>
        </authorList>
    </citation>
    <scope>NUCLEOTIDE SEQUENCE [LARGE SCALE GENOMIC DNA]</scope>
    <source>
        <strain evidence="5 6">CCMP2467</strain>
    </source>
</reference>
<comment type="caution">
    <text evidence="5">The sequence shown here is derived from an EMBL/GenBank/DDBJ whole genome shotgun (WGS) entry which is preliminary data.</text>
</comment>
<gene>
    <name evidence="5" type="ORF">AK812_SmicGene28200</name>
</gene>
<dbReference type="Gene3D" id="3.60.10.10">
    <property type="entry name" value="Endonuclease/exonuclease/phosphatase"/>
    <property type="match status" value="1"/>
</dbReference>
<sequence length="768" mass="85349">MLLCSLPPSPSQSQSTSPRSQRARRGKGFLDEEEEDDGCGESGADVVCLQEVEANGEVLRVRKWSVPHADNQPQQIAAMCGLPHFTFSATLTATFSKDSLRGGEVLQHSGDGRYGLCILSRFPIIRSRQLSFNRAEGSPGETLFMDQEEQPRGALAVLLDMQEEDAEPMWVVNTHLSHRIASKEQRRQAAEVLHWMDELRSEDLPESDRATFLLAADLNSPSFCPYSSYSVIAADSRWKDLWQEGGGPCCCSATFPANWCGGFFGTRIDHIFGLCLEDGPIPMCETARVVRETPADELASDHCAVFVQMDFVVAPDVCSKEEVTVHQFTFGTSAPIQLPDFSQMHKSPRQEVKSLRQAGHGEELSLAPVQEVERSAPDRPPLPRSPPPAIHRPPPPSGAQPPFVSPRNASPRTASPRLPGNWHPHMPQQGFYGQVPMQPPPQMYGEPMICTCLSIVPQLGLETSWLDPLVALAMGSMLGKLCVGCFGACFALNLLWATLFMRFVGLLPMEKRRRESICLVVVQAAWRISLFFCPWVSISHSDDTAAEWRGMQQKMEGVTEQPLMVLGNHASFLDVIVATCCMPASVLIKCRTYMDAHLFAMPLISTVCRSVGHFPVYFNSAEAGVFKVDKEKNEKVDQEVDKHLHSGGWLCFYPEGQCNRTPDQLMPFRYGGMKKALEFDARLISVVCHGNEKVWPRKMKMGGLPGSIRVSCKQLAPDGVKALVKQLRESKDISAEDKKGEDFELLARHLQRVMQTQYDDMNGRAKED</sequence>
<dbReference type="Pfam" id="PF01553">
    <property type="entry name" value="Acyltransferase"/>
    <property type="match status" value="1"/>
</dbReference>
<proteinExistence type="predicted"/>
<dbReference type="GO" id="GO:0003841">
    <property type="term" value="F:1-acylglycerol-3-phosphate O-acyltransferase activity"/>
    <property type="evidence" value="ECO:0007669"/>
    <property type="project" value="TreeGrafter"/>
</dbReference>
<organism evidence="5 6">
    <name type="scientific">Symbiodinium microadriaticum</name>
    <name type="common">Dinoflagellate</name>
    <name type="synonym">Zooxanthella microadriatica</name>
    <dbReference type="NCBI Taxonomy" id="2951"/>
    <lineage>
        <taxon>Eukaryota</taxon>
        <taxon>Sar</taxon>
        <taxon>Alveolata</taxon>
        <taxon>Dinophyceae</taxon>
        <taxon>Suessiales</taxon>
        <taxon>Symbiodiniaceae</taxon>
        <taxon>Symbiodinium</taxon>
    </lineage>
</organism>
<keyword evidence="6" id="KW-1185">Reference proteome</keyword>
<dbReference type="GO" id="GO:0006654">
    <property type="term" value="P:phosphatidic acid biosynthetic process"/>
    <property type="evidence" value="ECO:0007669"/>
    <property type="project" value="TreeGrafter"/>
</dbReference>
<evidence type="ECO:0000256" key="2">
    <source>
        <dbReference type="ARBA" id="ARBA00023315"/>
    </source>
</evidence>
<dbReference type="OrthoDB" id="431951at2759"/>
<dbReference type="AlphaFoldDB" id="A0A1Q9D4X7"/>
<keyword evidence="2" id="KW-0012">Acyltransferase</keyword>
<dbReference type="InterPro" id="IPR005135">
    <property type="entry name" value="Endo/exonuclease/phosphatase"/>
</dbReference>
<accession>A0A1Q9D4X7</accession>
<dbReference type="SUPFAM" id="SSF56219">
    <property type="entry name" value="DNase I-like"/>
    <property type="match status" value="1"/>
</dbReference>
<dbReference type="InterPro" id="IPR036691">
    <property type="entry name" value="Endo/exonu/phosph_ase_sf"/>
</dbReference>
<dbReference type="CDD" id="cd07989">
    <property type="entry name" value="LPLAT_AGPAT-like"/>
    <property type="match status" value="1"/>
</dbReference>
<dbReference type="Proteomes" id="UP000186817">
    <property type="component" value="Unassembled WGS sequence"/>
</dbReference>
<dbReference type="EMBL" id="LSRX01000722">
    <property type="protein sequence ID" value="OLP90239.1"/>
    <property type="molecule type" value="Genomic_DNA"/>
</dbReference>
<feature type="region of interest" description="Disordered" evidence="3">
    <location>
        <begin position="1"/>
        <end position="41"/>
    </location>
</feature>
<dbReference type="SUPFAM" id="SSF69593">
    <property type="entry name" value="Glycerol-3-phosphate (1)-acyltransferase"/>
    <property type="match status" value="1"/>
</dbReference>
<evidence type="ECO:0000313" key="6">
    <source>
        <dbReference type="Proteomes" id="UP000186817"/>
    </source>
</evidence>
<dbReference type="PANTHER" id="PTHR10434:SF48">
    <property type="entry name" value="PUTATIVE-RELATED"/>
    <property type="match status" value="1"/>
</dbReference>
<evidence type="ECO:0000259" key="4">
    <source>
        <dbReference type="SMART" id="SM00563"/>
    </source>
</evidence>
<feature type="domain" description="Phospholipid/glycerol acyltransferase" evidence="4">
    <location>
        <begin position="563"/>
        <end position="691"/>
    </location>
</feature>
<dbReference type="InterPro" id="IPR002123">
    <property type="entry name" value="Plipid/glycerol_acylTrfase"/>
</dbReference>
<dbReference type="SMART" id="SM00563">
    <property type="entry name" value="PlsC"/>
    <property type="match status" value="1"/>
</dbReference>
<feature type="compositionally biased region" description="Pro residues" evidence="3">
    <location>
        <begin position="378"/>
        <end position="399"/>
    </location>
</feature>
<evidence type="ECO:0000256" key="1">
    <source>
        <dbReference type="ARBA" id="ARBA00022679"/>
    </source>
</evidence>